<dbReference type="Proteomes" id="UP000037510">
    <property type="component" value="Unassembled WGS sequence"/>
</dbReference>
<evidence type="ECO:0000256" key="1">
    <source>
        <dbReference type="SAM" id="MobiDB-lite"/>
    </source>
</evidence>
<comment type="caution">
    <text evidence="2">The sequence shown here is derived from an EMBL/GenBank/DDBJ whole genome shotgun (WGS) entry which is preliminary data.</text>
</comment>
<keyword evidence="2" id="KW-0808">Transferase</keyword>
<dbReference type="Gene3D" id="3.90.1410.10">
    <property type="entry name" value="set domain protein methyltransferase, domain 1"/>
    <property type="match status" value="1"/>
</dbReference>
<organism evidence="2 3">
    <name type="scientific">Operophtera brumata</name>
    <name type="common">Winter moth</name>
    <name type="synonym">Phalaena brumata</name>
    <dbReference type="NCBI Taxonomy" id="104452"/>
    <lineage>
        <taxon>Eukaryota</taxon>
        <taxon>Metazoa</taxon>
        <taxon>Ecdysozoa</taxon>
        <taxon>Arthropoda</taxon>
        <taxon>Hexapoda</taxon>
        <taxon>Insecta</taxon>
        <taxon>Pterygota</taxon>
        <taxon>Neoptera</taxon>
        <taxon>Endopterygota</taxon>
        <taxon>Lepidoptera</taxon>
        <taxon>Glossata</taxon>
        <taxon>Ditrysia</taxon>
        <taxon>Geometroidea</taxon>
        <taxon>Geometridae</taxon>
        <taxon>Larentiinae</taxon>
        <taxon>Operophtera</taxon>
    </lineage>
</organism>
<sequence length="159" mass="18020">MGRKSQSKQAPKKNSGKENNRFALQKRKELAILVDKVLRLTSVFQASTTSVAKSWEQHLEIDAILKEIANIESPHHKNFFRHRKSSVEIAEFEGYELGLKATKDFAEGSLILTIPSKVMMTEKDARESILSEFIAIDPLLQNMPNITLALFLLLEKNNP</sequence>
<dbReference type="GO" id="GO:0032259">
    <property type="term" value="P:methylation"/>
    <property type="evidence" value="ECO:0007669"/>
    <property type="project" value="UniProtKB-KW"/>
</dbReference>
<feature type="non-terminal residue" evidence="2">
    <location>
        <position position="159"/>
    </location>
</feature>
<dbReference type="InterPro" id="IPR046341">
    <property type="entry name" value="SET_dom_sf"/>
</dbReference>
<accession>A0A0L7LM06</accession>
<evidence type="ECO:0000313" key="3">
    <source>
        <dbReference type="Proteomes" id="UP000037510"/>
    </source>
</evidence>
<evidence type="ECO:0000313" key="2">
    <source>
        <dbReference type="EMBL" id="KOB76465.1"/>
    </source>
</evidence>
<dbReference type="AlphaFoldDB" id="A0A0L7LM06"/>
<keyword evidence="2" id="KW-0489">Methyltransferase</keyword>
<dbReference type="STRING" id="104452.A0A0L7LM06"/>
<dbReference type="GO" id="GO:0008168">
    <property type="term" value="F:methyltransferase activity"/>
    <property type="evidence" value="ECO:0007669"/>
    <property type="project" value="UniProtKB-KW"/>
</dbReference>
<dbReference type="EMBL" id="JTDY01000614">
    <property type="protein sequence ID" value="KOB76465.1"/>
    <property type="molecule type" value="Genomic_DNA"/>
</dbReference>
<dbReference type="SUPFAM" id="SSF82199">
    <property type="entry name" value="SET domain"/>
    <property type="match status" value="1"/>
</dbReference>
<protein>
    <submittedName>
        <fullName evidence="2">Histone-lysine N-methyltransferase setd3</fullName>
    </submittedName>
</protein>
<keyword evidence="3" id="KW-1185">Reference proteome</keyword>
<feature type="region of interest" description="Disordered" evidence="1">
    <location>
        <begin position="1"/>
        <end position="21"/>
    </location>
</feature>
<name>A0A0L7LM06_OPEBR</name>
<proteinExistence type="predicted"/>
<reference evidence="2 3" key="1">
    <citation type="journal article" date="2015" name="Genome Biol. Evol.">
        <title>The genome of winter moth (Operophtera brumata) provides a genomic perspective on sexual dimorphism and phenology.</title>
        <authorList>
            <person name="Derks M.F."/>
            <person name="Smit S."/>
            <person name="Salis L."/>
            <person name="Schijlen E."/>
            <person name="Bossers A."/>
            <person name="Mateman C."/>
            <person name="Pijl A.S."/>
            <person name="de Ridder D."/>
            <person name="Groenen M.A."/>
            <person name="Visser M.E."/>
            <person name="Megens H.J."/>
        </authorList>
    </citation>
    <scope>NUCLEOTIDE SEQUENCE [LARGE SCALE GENOMIC DNA]</scope>
    <source>
        <strain evidence="2">WM2013NL</strain>
        <tissue evidence="2">Head and thorax</tissue>
    </source>
</reference>
<gene>
    <name evidence="2" type="ORF">OBRU01_05709</name>
</gene>